<proteinExistence type="predicted"/>
<comment type="caution">
    <text evidence="1">The sequence shown here is derived from an EMBL/GenBank/DDBJ whole genome shotgun (WGS) entry which is preliminary data.</text>
</comment>
<sequence length="191" mass="22812">MNNQMIKLFKKEIDVSFNIKFSVEKNLLQEEIFKILSNDSLIIEWFQHLEFFQIRWFIENLYLYNVNELLDGQIGYSIDSNTNKPIPSWNKNWLVIGYASSDPIIYNLKTKKIYSSIHGTGNWDLILISNNFEEFLTLLNLWITTISNKNIIYNEYGEIKESILSEFKELINDACLDKNLYEHFIKLDWIY</sequence>
<dbReference type="Proteomes" id="UP000233248">
    <property type="component" value="Unassembled WGS sequence"/>
</dbReference>
<gene>
    <name evidence="1" type="ORF">CP960_10250</name>
</gene>
<evidence type="ECO:0000313" key="1">
    <source>
        <dbReference type="EMBL" id="PKI80320.1"/>
    </source>
</evidence>
<organism evidence="1 2">
    <name type="scientific">Malaciobacter halophilus</name>
    <dbReference type="NCBI Taxonomy" id="197482"/>
    <lineage>
        <taxon>Bacteria</taxon>
        <taxon>Pseudomonadati</taxon>
        <taxon>Campylobacterota</taxon>
        <taxon>Epsilonproteobacteria</taxon>
        <taxon>Campylobacterales</taxon>
        <taxon>Arcobacteraceae</taxon>
        <taxon>Malaciobacter</taxon>
    </lineage>
</organism>
<dbReference type="OrthoDB" id="8444591at2"/>
<evidence type="ECO:0000313" key="2">
    <source>
        <dbReference type="Proteomes" id="UP000233248"/>
    </source>
</evidence>
<evidence type="ECO:0008006" key="3">
    <source>
        <dbReference type="Google" id="ProtNLM"/>
    </source>
</evidence>
<dbReference type="AlphaFoldDB" id="A0A2N1J185"/>
<dbReference type="KEGG" id="ahs:AHALO_0120"/>
<dbReference type="RefSeq" id="WP_101185333.1">
    <property type="nucleotide sequence ID" value="NZ_CP031218.1"/>
</dbReference>
<name>A0A2N1J185_9BACT</name>
<protein>
    <recommendedName>
        <fullName evidence="3">SMI1/KNR4 family protein</fullName>
    </recommendedName>
</protein>
<accession>A0A2N1J185</accession>
<dbReference type="EMBL" id="NXIF01000038">
    <property type="protein sequence ID" value="PKI80320.1"/>
    <property type="molecule type" value="Genomic_DNA"/>
</dbReference>
<reference evidence="1 2" key="1">
    <citation type="submission" date="2017-09" db="EMBL/GenBank/DDBJ databases">
        <title>Genomics of the genus Arcobacter.</title>
        <authorList>
            <person name="Perez-Cataluna A."/>
            <person name="Figueras M.J."/>
            <person name="Salas-Masso N."/>
        </authorList>
    </citation>
    <scope>NUCLEOTIDE SEQUENCE [LARGE SCALE GENOMIC DNA]</scope>
    <source>
        <strain evidence="1 2">DSM 18005</strain>
    </source>
</reference>
<keyword evidence="2" id="KW-1185">Reference proteome</keyword>